<keyword evidence="4" id="KW-0813">Transport</keyword>
<dbReference type="InterPro" id="IPR045070">
    <property type="entry name" value="MATE_MepA-like"/>
</dbReference>
<proteinExistence type="inferred from homology"/>
<evidence type="ECO:0000256" key="6">
    <source>
        <dbReference type="ARBA" id="ARBA00022692"/>
    </source>
</evidence>
<feature type="transmembrane region" description="Helical" evidence="10">
    <location>
        <begin position="463"/>
        <end position="480"/>
    </location>
</feature>
<feature type="transmembrane region" description="Helical" evidence="10">
    <location>
        <begin position="234"/>
        <end position="256"/>
    </location>
</feature>
<sequence>MVFLLYLRLEIVLFVNNKKYVKSGRETAGRSEESAMTNDNKKQEDKFIMMTTRPVEQLVCQLAIPTIIAMMITAFYNMADTYFVSKIGTSAAGAVGIAFSMMAIIQALGFLFGHGSGNYMSRKLGEKKPEEAKEMAATGFYTSMLAGAVIAALGIVFINPLSRMLGSTTTILPYAREYLKYILVGAPFMMASFVLNNQLRFQGNAMYGMYGICIGALVNIALDPILIFGCKLGIAGAAIATSTSQFISLCCLYMICNRKSIIKIKFKNFKPRWLVYREIIRGGLPSLFRQSIASISAICLNYFARQYGDAAIAALSIVSRVSMFAMSALIGFGQGFQPVCGFNYGANKFNRVSRAFWFCVKSATIVLAIMAILGFIFAFQVIGIFKTGEQQVLEIGVSTLKLQCLSFPLMGFLILSNMMLQTIGEAVKASVLSLARQGLCYIPVLFILAPLYGMAGIKLVQPIADLLAFALSIPLTFSVLKEMKKSNTRSNYV</sequence>
<accession>A0A318EY26</accession>
<feature type="transmembrane region" description="Helical" evidence="10">
    <location>
        <begin position="135"/>
        <end position="158"/>
    </location>
</feature>
<dbReference type="Proteomes" id="UP000247523">
    <property type="component" value="Unassembled WGS sequence"/>
</dbReference>
<feature type="transmembrane region" description="Helical" evidence="10">
    <location>
        <begin position="178"/>
        <end position="195"/>
    </location>
</feature>
<evidence type="ECO:0000256" key="8">
    <source>
        <dbReference type="ARBA" id="ARBA00023136"/>
    </source>
</evidence>
<dbReference type="Pfam" id="PF01554">
    <property type="entry name" value="MatE"/>
    <property type="match status" value="2"/>
</dbReference>
<feature type="transmembrane region" description="Helical" evidence="10">
    <location>
        <begin position="207"/>
        <end position="228"/>
    </location>
</feature>
<dbReference type="EMBL" id="QICS01000001">
    <property type="protein sequence ID" value="PXV96167.1"/>
    <property type="molecule type" value="Genomic_DNA"/>
</dbReference>
<dbReference type="GO" id="GO:0042910">
    <property type="term" value="F:xenobiotic transmembrane transporter activity"/>
    <property type="evidence" value="ECO:0007669"/>
    <property type="project" value="InterPro"/>
</dbReference>
<evidence type="ECO:0000256" key="3">
    <source>
        <dbReference type="ARBA" id="ARBA00022106"/>
    </source>
</evidence>
<feature type="transmembrane region" description="Helical" evidence="10">
    <location>
        <begin position="439"/>
        <end position="457"/>
    </location>
</feature>
<protein>
    <recommendedName>
        <fullName evidence="3">Multidrug export protein MepA</fullName>
    </recommendedName>
</protein>
<feature type="transmembrane region" description="Helical" evidence="10">
    <location>
        <begin position="405"/>
        <end position="427"/>
    </location>
</feature>
<dbReference type="PIRSF" id="PIRSF006603">
    <property type="entry name" value="DinF"/>
    <property type="match status" value="1"/>
</dbReference>
<evidence type="ECO:0000256" key="9">
    <source>
        <dbReference type="ARBA" id="ARBA00023251"/>
    </source>
</evidence>
<dbReference type="InterPro" id="IPR048279">
    <property type="entry name" value="MdtK-like"/>
</dbReference>
<dbReference type="AlphaFoldDB" id="A0A318EY26"/>
<keyword evidence="6 10" id="KW-0812">Transmembrane</keyword>
<dbReference type="InterPro" id="IPR002528">
    <property type="entry name" value="MATE_fam"/>
</dbReference>
<name>A0A318EY26_9FIRM</name>
<dbReference type="NCBIfam" id="TIGR00797">
    <property type="entry name" value="matE"/>
    <property type="match status" value="1"/>
</dbReference>
<feature type="transmembrane region" description="Helical" evidence="10">
    <location>
        <begin position="355"/>
        <end position="385"/>
    </location>
</feature>
<comment type="similarity">
    <text evidence="2">Belongs to the multi antimicrobial extrusion (MATE) (TC 2.A.66.1) family. MepA subfamily.</text>
</comment>
<keyword evidence="9" id="KW-0046">Antibiotic resistance</keyword>
<organism evidence="11 12">
    <name type="scientific">Lachnotalea glycerini</name>
    <dbReference type="NCBI Taxonomy" id="1763509"/>
    <lineage>
        <taxon>Bacteria</taxon>
        <taxon>Bacillati</taxon>
        <taxon>Bacillota</taxon>
        <taxon>Clostridia</taxon>
        <taxon>Lachnospirales</taxon>
        <taxon>Lachnospiraceae</taxon>
        <taxon>Lachnotalea</taxon>
    </lineage>
</organism>
<dbReference type="CDD" id="cd13143">
    <property type="entry name" value="MATE_MepA_like"/>
    <property type="match status" value="1"/>
</dbReference>
<evidence type="ECO:0000313" key="12">
    <source>
        <dbReference type="Proteomes" id="UP000247523"/>
    </source>
</evidence>
<reference evidence="11 12" key="1">
    <citation type="submission" date="2018-05" db="EMBL/GenBank/DDBJ databases">
        <title>Genomic Encyclopedia of Type Strains, Phase IV (KMG-IV): sequencing the most valuable type-strain genomes for metagenomic binning, comparative biology and taxonomic classification.</title>
        <authorList>
            <person name="Goeker M."/>
        </authorList>
    </citation>
    <scope>NUCLEOTIDE SEQUENCE [LARGE SCALE GENOMIC DNA]</scope>
    <source>
        <strain evidence="11 12">DSM 28816</strain>
    </source>
</reference>
<evidence type="ECO:0000256" key="10">
    <source>
        <dbReference type="SAM" id="Phobius"/>
    </source>
</evidence>
<keyword evidence="8 10" id="KW-0472">Membrane</keyword>
<dbReference type="PANTHER" id="PTHR43823">
    <property type="entry name" value="SPORULATION PROTEIN YKVU"/>
    <property type="match status" value="1"/>
</dbReference>
<evidence type="ECO:0000313" key="11">
    <source>
        <dbReference type="EMBL" id="PXV96167.1"/>
    </source>
</evidence>
<feature type="transmembrane region" description="Helical" evidence="10">
    <location>
        <begin position="91"/>
        <end position="114"/>
    </location>
</feature>
<evidence type="ECO:0000256" key="4">
    <source>
        <dbReference type="ARBA" id="ARBA00022448"/>
    </source>
</evidence>
<keyword evidence="7 10" id="KW-1133">Transmembrane helix</keyword>
<dbReference type="GO" id="GO:0046677">
    <property type="term" value="P:response to antibiotic"/>
    <property type="evidence" value="ECO:0007669"/>
    <property type="project" value="UniProtKB-KW"/>
</dbReference>
<gene>
    <name evidence="11" type="ORF">C8E03_101802</name>
</gene>
<comment type="subcellular location">
    <subcellularLocation>
        <location evidence="1">Cell membrane</location>
        <topology evidence="1">Multi-pass membrane protein</topology>
    </subcellularLocation>
</comment>
<dbReference type="PANTHER" id="PTHR43823:SF3">
    <property type="entry name" value="MULTIDRUG EXPORT PROTEIN MEPA"/>
    <property type="match status" value="1"/>
</dbReference>
<keyword evidence="5" id="KW-1003">Cell membrane</keyword>
<dbReference type="GO" id="GO:0015297">
    <property type="term" value="F:antiporter activity"/>
    <property type="evidence" value="ECO:0007669"/>
    <property type="project" value="InterPro"/>
</dbReference>
<evidence type="ECO:0000256" key="7">
    <source>
        <dbReference type="ARBA" id="ARBA00022989"/>
    </source>
</evidence>
<dbReference type="GO" id="GO:0005886">
    <property type="term" value="C:plasma membrane"/>
    <property type="evidence" value="ECO:0007669"/>
    <property type="project" value="UniProtKB-SubCell"/>
</dbReference>
<comment type="caution">
    <text evidence="11">The sequence shown here is derived from an EMBL/GenBank/DDBJ whole genome shotgun (WGS) entry which is preliminary data.</text>
</comment>
<evidence type="ECO:0000256" key="5">
    <source>
        <dbReference type="ARBA" id="ARBA00022475"/>
    </source>
</evidence>
<dbReference type="InterPro" id="IPR051327">
    <property type="entry name" value="MATE_MepA_subfamily"/>
</dbReference>
<evidence type="ECO:0000256" key="1">
    <source>
        <dbReference type="ARBA" id="ARBA00004651"/>
    </source>
</evidence>
<evidence type="ECO:0000256" key="2">
    <source>
        <dbReference type="ARBA" id="ARBA00008417"/>
    </source>
</evidence>
<feature type="transmembrane region" description="Helical" evidence="10">
    <location>
        <begin position="58"/>
        <end position="79"/>
    </location>
</feature>